<dbReference type="InterPro" id="IPR053482">
    <property type="entry name" value="DPA-CoA_Dioxygenase"/>
</dbReference>
<evidence type="ECO:0000256" key="3">
    <source>
        <dbReference type="ARBA" id="ARBA00023239"/>
    </source>
</evidence>
<protein>
    <submittedName>
        <fullName evidence="5">Thioesterase DpgC</fullName>
        <ecNumber evidence="5">1.13.11.80</ecNumber>
    </submittedName>
</protein>
<dbReference type="AlphaFoldDB" id="A0A931GSJ5"/>
<comment type="similarity">
    <text evidence="1">Belongs to the enoyl-CoA hydratase/isomerase family.</text>
</comment>
<gene>
    <name evidence="5" type="ORF">IW256_008124</name>
</gene>
<evidence type="ECO:0000256" key="2">
    <source>
        <dbReference type="ARBA" id="ARBA00023098"/>
    </source>
</evidence>
<sequence>MSAETGSPRLEVASEPFASAAPSSMPYPAGSSLESLRVDLHAAWAVPAEAVERHEGLVAASPPPAERSPEQRAEIATACDEARAQRVRFMDEHADAVYDVLTGGRTAHPRIAELVEAAAAEFPGLVPTAGQLAGERARAQAGKEGQEIDQGIFLRGVLRSPVAGAHLMDAMLRPTPEALERLPEFGRTGLLEMESVRLERRDGVAYLTMCRDDRLNAEDEQQVDDMETAVDLALLDPDVRVGLLRGGEMSHPRYRGRRVFSAGINLKKLHAGEISLVGFLLRRELGYISKIVRGLRAGPGGAWHRPLIDKPWVAAVDGFAIGGGAQLLLVFDHVIAASDAYLSLPAAQEGIIPGAGNLRLGRCAGPRISRQVILGGRRIWASEPDARCLVDEVVEPGEVGAAAERIVRRLQGPAVVTNRRMLNLAEEPPEEFRRYMAEFALQQALRIYGEDVLDKVGRFARPAGRGPS</sequence>
<accession>A0A931GSJ5</accession>
<proteinExistence type="inferred from homology"/>
<dbReference type="PANTHER" id="PTHR11941">
    <property type="entry name" value="ENOYL-COA HYDRATASE-RELATED"/>
    <property type="match status" value="1"/>
</dbReference>
<evidence type="ECO:0000313" key="5">
    <source>
        <dbReference type="EMBL" id="MBG6094011.1"/>
    </source>
</evidence>
<dbReference type="Proteomes" id="UP000614047">
    <property type="component" value="Unassembled WGS sequence"/>
</dbReference>
<name>A0A931GSJ5_9ACTN</name>
<evidence type="ECO:0000313" key="6">
    <source>
        <dbReference type="Proteomes" id="UP000614047"/>
    </source>
</evidence>
<dbReference type="EC" id="1.13.11.80" evidence="5"/>
<keyword evidence="3" id="KW-0456">Lyase</keyword>
<keyword evidence="5" id="KW-0560">Oxidoreductase</keyword>
<keyword evidence="6" id="KW-1185">Reference proteome</keyword>
<dbReference type="GO" id="GO:0006635">
    <property type="term" value="P:fatty acid beta-oxidation"/>
    <property type="evidence" value="ECO:0007669"/>
    <property type="project" value="TreeGrafter"/>
</dbReference>
<dbReference type="NCBIfam" id="NF042432">
    <property type="entry name" value="DHPACoAdixog_DpgC"/>
    <property type="match status" value="1"/>
</dbReference>
<dbReference type="PANTHER" id="PTHR11941:SF169">
    <property type="entry name" value="(7AS)-7A-METHYL-1,5-DIOXO-2,3,5,6,7,7A-HEXAHYDRO-1H-INDENE-CARBOXYL-COA HYDROLASE"/>
    <property type="match status" value="1"/>
</dbReference>
<keyword evidence="2" id="KW-0443">Lipid metabolism</keyword>
<dbReference type="Pfam" id="PF00378">
    <property type="entry name" value="ECH_1"/>
    <property type="match status" value="1"/>
</dbReference>
<feature type="compositionally biased region" description="Low complexity" evidence="4">
    <location>
        <begin position="13"/>
        <end position="31"/>
    </location>
</feature>
<evidence type="ECO:0000256" key="1">
    <source>
        <dbReference type="ARBA" id="ARBA00005254"/>
    </source>
</evidence>
<dbReference type="GO" id="GO:0016491">
    <property type="term" value="F:oxidoreductase activity"/>
    <property type="evidence" value="ECO:0007669"/>
    <property type="project" value="UniProtKB-KW"/>
</dbReference>
<feature type="region of interest" description="Disordered" evidence="4">
    <location>
        <begin position="1"/>
        <end position="31"/>
    </location>
</feature>
<dbReference type="InterPro" id="IPR001753">
    <property type="entry name" value="Enoyl-CoA_hydra/iso"/>
</dbReference>
<evidence type="ECO:0000256" key="4">
    <source>
        <dbReference type="SAM" id="MobiDB-lite"/>
    </source>
</evidence>
<dbReference type="GO" id="GO:0016829">
    <property type="term" value="F:lyase activity"/>
    <property type="evidence" value="ECO:0007669"/>
    <property type="project" value="UniProtKB-KW"/>
</dbReference>
<dbReference type="EMBL" id="JADOUA010000001">
    <property type="protein sequence ID" value="MBG6094011.1"/>
    <property type="molecule type" value="Genomic_DNA"/>
</dbReference>
<organism evidence="5 6">
    <name type="scientific">Actinomadura viridis</name>
    <dbReference type="NCBI Taxonomy" id="58110"/>
    <lineage>
        <taxon>Bacteria</taxon>
        <taxon>Bacillati</taxon>
        <taxon>Actinomycetota</taxon>
        <taxon>Actinomycetes</taxon>
        <taxon>Streptosporangiales</taxon>
        <taxon>Thermomonosporaceae</taxon>
        <taxon>Actinomadura</taxon>
    </lineage>
</organism>
<dbReference type="Gene3D" id="3.90.226.10">
    <property type="entry name" value="2-enoyl-CoA Hydratase, Chain A, domain 1"/>
    <property type="match status" value="1"/>
</dbReference>
<comment type="caution">
    <text evidence="5">The sequence shown here is derived from an EMBL/GenBank/DDBJ whole genome shotgun (WGS) entry which is preliminary data.</text>
</comment>
<dbReference type="RefSeq" id="WP_231404127.1">
    <property type="nucleotide sequence ID" value="NZ_BAABES010000014.1"/>
</dbReference>
<reference evidence="5" key="1">
    <citation type="submission" date="2020-11" db="EMBL/GenBank/DDBJ databases">
        <title>Sequencing the genomes of 1000 actinobacteria strains.</title>
        <authorList>
            <person name="Klenk H.-P."/>
        </authorList>
    </citation>
    <scope>NUCLEOTIDE SEQUENCE</scope>
    <source>
        <strain evidence="5">DSM 43175</strain>
    </source>
</reference>
<dbReference type="CDD" id="cd06558">
    <property type="entry name" value="crotonase-like"/>
    <property type="match status" value="1"/>
</dbReference>
<dbReference type="Gene3D" id="1.20.58.1300">
    <property type="match status" value="1"/>
</dbReference>
<dbReference type="InterPro" id="IPR029045">
    <property type="entry name" value="ClpP/crotonase-like_dom_sf"/>
</dbReference>
<dbReference type="SUPFAM" id="SSF52096">
    <property type="entry name" value="ClpP/crotonase"/>
    <property type="match status" value="1"/>
</dbReference>